<accession>A0A4C1Z9G9</accession>
<evidence type="ECO:0000313" key="1">
    <source>
        <dbReference type="EMBL" id="GBP83559.1"/>
    </source>
</evidence>
<reference evidence="1 2" key="1">
    <citation type="journal article" date="2019" name="Commun. Biol.">
        <title>The bagworm genome reveals a unique fibroin gene that provides high tensile strength.</title>
        <authorList>
            <person name="Kono N."/>
            <person name="Nakamura H."/>
            <person name="Ohtoshi R."/>
            <person name="Tomita M."/>
            <person name="Numata K."/>
            <person name="Arakawa K."/>
        </authorList>
    </citation>
    <scope>NUCLEOTIDE SEQUENCE [LARGE SCALE GENOMIC DNA]</scope>
</reference>
<sequence length="225" mass="25225">MEHLGPAVVSRAQVRAGAGGAVPVDAWHVCGRPERALGQPARLRRSEARAQADGVRLWRLGCHWGCAAGAGHEWGFAGNEFRDDSRCRVTFRAVITRTERPIVFGQTKMPTKRINKTSRGESDISLYKNAYDEVKLRTSLRQAKENDQQQYLIHYADVYFGLSAKEVRKLAFELAVKYGLNTPSTWLENKMAGEEWFHSFMKGNPELSVRAAQATSVSQDSFKLP</sequence>
<proteinExistence type="predicted"/>
<evidence type="ECO:0000313" key="2">
    <source>
        <dbReference type="Proteomes" id="UP000299102"/>
    </source>
</evidence>
<organism evidence="1 2">
    <name type="scientific">Eumeta variegata</name>
    <name type="common">Bagworm moth</name>
    <name type="synonym">Eumeta japonica</name>
    <dbReference type="NCBI Taxonomy" id="151549"/>
    <lineage>
        <taxon>Eukaryota</taxon>
        <taxon>Metazoa</taxon>
        <taxon>Ecdysozoa</taxon>
        <taxon>Arthropoda</taxon>
        <taxon>Hexapoda</taxon>
        <taxon>Insecta</taxon>
        <taxon>Pterygota</taxon>
        <taxon>Neoptera</taxon>
        <taxon>Endopterygota</taxon>
        <taxon>Lepidoptera</taxon>
        <taxon>Glossata</taxon>
        <taxon>Ditrysia</taxon>
        <taxon>Tineoidea</taxon>
        <taxon>Psychidae</taxon>
        <taxon>Oiketicinae</taxon>
        <taxon>Eumeta</taxon>
    </lineage>
</organism>
<name>A0A4C1Z9G9_EUMVA</name>
<gene>
    <name evidence="1" type="ORF">EVAR_65647_1</name>
</gene>
<protein>
    <recommendedName>
        <fullName evidence="3">HTH CENPB-type domain-containing protein</fullName>
    </recommendedName>
</protein>
<dbReference type="AlphaFoldDB" id="A0A4C1Z9G9"/>
<dbReference type="EMBL" id="BGZK01001626">
    <property type="protein sequence ID" value="GBP83559.1"/>
    <property type="molecule type" value="Genomic_DNA"/>
</dbReference>
<dbReference type="OrthoDB" id="4327074at2759"/>
<comment type="caution">
    <text evidence="1">The sequence shown here is derived from an EMBL/GenBank/DDBJ whole genome shotgun (WGS) entry which is preliminary data.</text>
</comment>
<dbReference type="Proteomes" id="UP000299102">
    <property type="component" value="Unassembled WGS sequence"/>
</dbReference>
<evidence type="ECO:0008006" key="3">
    <source>
        <dbReference type="Google" id="ProtNLM"/>
    </source>
</evidence>
<keyword evidence="2" id="KW-1185">Reference proteome</keyword>
<dbReference type="STRING" id="151549.A0A4C1Z9G9"/>